<organism evidence="1 2">
    <name type="scientific">Durusdinium trenchii</name>
    <dbReference type="NCBI Taxonomy" id="1381693"/>
    <lineage>
        <taxon>Eukaryota</taxon>
        <taxon>Sar</taxon>
        <taxon>Alveolata</taxon>
        <taxon>Dinophyceae</taxon>
        <taxon>Suessiales</taxon>
        <taxon>Symbiodiniaceae</taxon>
        <taxon>Durusdinium</taxon>
    </lineage>
</organism>
<dbReference type="InterPro" id="IPR006689">
    <property type="entry name" value="Small_GTPase_ARF/SAR"/>
</dbReference>
<comment type="caution">
    <text evidence="1">The sequence shown here is derived from an EMBL/GenBank/DDBJ whole genome shotgun (WGS) entry which is preliminary data.</text>
</comment>
<dbReference type="InterPro" id="IPR053254">
    <property type="entry name" value="Arf-like_GTPase"/>
</dbReference>
<protein>
    <submittedName>
        <fullName evidence="1">ADP-ribosylation factor-like protein 10 (ADP-ribosylation factor-like membrane-associated protein)</fullName>
    </submittedName>
</protein>
<dbReference type="EMBL" id="CAXAMM010000447">
    <property type="protein sequence ID" value="CAK8987471.1"/>
    <property type="molecule type" value="Genomic_DNA"/>
</dbReference>
<dbReference type="Pfam" id="PF00025">
    <property type="entry name" value="Arf"/>
    <property type="match status" value="1"/>
</dbReference>
<name>A0ABP0HD90_9DINO</name>
<reference evidence="1 2" key="1">
    <citation type="submission" date="2024-02" db="EMBL/GenBank/DDBJ databases">
        <authorList>
            <person name="Chen Y."/>
            <person name="Shah S."/>
            <person name="Dougan E. K."/>
            <person name="Thang M."/>
            <person name="Chan C."/>
        </authorList>
    </citation>
    <scope>NUCLEOTIDE SEQUENCE [LARGE SCALE GENOMIC DNA]</scope>
</reference>
<sequence>MAVSLRRWTAWLCSRLPRAYGLAGFVLCCVLPCRCLEPSPKQSQQDLGSRKVLLLGFDGAGKSAFLWLAEHPTATQLPAERLLATQGAARLTRKVQITAGLLELDLCEVGGSETLRKYWQHYVTKDVRCIAFFVDCTTEDRLEEAIDAVAALPVRKLLLVGTCQASRAGAGAGAEAPQAPAPRLARLADVQQRLKRRGLEVPGCALLRFTRDGVDQLLQELATVAA</sequence>
<proteinExistence type="predicted"/>
<keyword evidence="2" id="KW-1185">Reference proteome</keyword>
<dbReference type="InterPro" id="IPR027417">
    <property type="entry name" value="P-loop_NTPase"/>
</dbReference>
<gene>
    <name evidence="1" type="ORF">SCF082_LOCUS985</name>
</gene>
<evidence type="ECO:0000313" key="1">
    <source>
        <dbReference type="EMBL" id="CAK8987471.1"/>
    </source>
</evidence>
<dbReference type="SUPFAM" id="SSF52540">
    <property type="entry name" value="P-loop containing nucleoside triphosphate hydrolases"/>
    <property type="match status" value="1"/>
</dbReference>
<dbReference type="Proteomes" id="UP001642464">
    <property type="component" value="Unassembled WGS sequence"/>
</dbReference>
<evidence type="ECO:0000313" key="2">
    <source>
        <dbReference type="Proteomes" id="UP001642464"/>
    </source>
</evidence>
<dbReference type="PANTHER" id="PTHR46724:SF1">
    <property type="entry name" value="ADP RIBOSYLATION FACTOR LIKE GTPASE 10"/>
    <property type="match status" value="1"/>
</dbReference>
<accession>A0ABP0HD90</accession>
<dbReference type="Gene3D" id="3.40.50.300">
    <property type="entry name" value="P-loop containing nucleotide triphosphate hydrolases"/>
    <property type="match status" value="1"/>
</dbReference>
<dbReference type="PANTHER" id="PTHR46724">
    <property type="entry name" value="ADP-RIBOSYLATION FACTOR-LIKE PROTEIN 9-RELATED"/>
    <property type="match status" value="1"/>
</dbReference>